<accession>A0ABN9R7Y2</accession>
<feature type="non-terminal residue" evidence="1">
    <location>
        <position position="139"/>
    </location>
</feature>
<dbReference type="Proteomes" id="UP001189429">
    <property type="component" value="Unassembled WGS sequence"/>
</dbReference>
<comment type="caution">
    <text evidence="1">The sequence shown here is derived from an EMBL/GenBank/DDBJ whole genome shotgun (WGS) entry which is preliminary data.</text>
</comment>
<feature type="non-terminal residue" evidence="1">
    <location>
        <position position="1"/>
    </location>
</feature>
<organism evidence="1 2">
    <name type="scientific">Prorocentrum cordatum</name>
    <dbReference type="NCBI Taxonomy" id="2364126"/>
    <lineage>
        <taxon>Eukaryota</taxon>
        <taxon>Sar</taxon>
        <taxon>Alveolata</taxon>
        <taxon>Dinophyceae</taxon>
        <taxon>Prorocentrales</taxon>
        <taxon>Prorocentraceae</taxon>
        <taxon>Prorocentrum</taxon>
    </lineage>
</organism>
<sequence length="139" mass="16050">VLPPRYRDRVLVVLTGDDRIHGTSLDFVWWFFFRCCGMCTGDWTRCLTRSCLCPCKRIRGQNLVNVVGRYLGLTHYTVELKNIVVGDLPWTGPGDFFLQVECEANPPINSSLAQSKEPKVVHFPELVTLHLRWSHFEQQ</sequence>
<keyword evidence="2" id="KW-1185">Reference proteome</keyword>
<proteinExistence type="predicted"/>
<dbReference type="EMBL" id="CAUYUJ010005792">
    <property type="protein sequence ID" value="CAK0814988.1"/>
    <property type="molecule type" value="Genomic_DNA"/>
</dbReference>
<evidence type="ECO:0000313" key="1">
    <source>
        <dbReference type="EMBL" id="CAK0814988.1"/>
    </source>
</evidence>
<reference evidence="1" key="1">
    <citation type="submission" date="2023-10" db="EMBL/GenBank/DDBJ databases">
        <authorList>
            <person name="Chen Y."/>
            <person name="Shah S."/>
            <person name="Dougan E. K."/>
            <person name="Thang M."/>
            <person name="Chan C."/>
        </authorList>
    </citation>
    <scope>NUCLEOTIDE SEQUENCE [LARGE SCALE GENOMIC DNA]</scope>
</reference>
<gene>
    <name evidence="1" type="ORF">PCOR1329_LOCUS18444</name>
</gene>
<name>A0ABN9R7Y2_9DINO</name>
<evidence type="ECO:0000313" key="2">
    <source>
        <dbReference type="Proteomes" id="UP001189429"/>
    </source>
</evidence>
<protein>
    <submittedName>
        <fullName evidence="1">Uncharacterized protein</fullName>
    </submittedName>
</protein>